<dbReference type="CDD" id="cd02603">
    <property type="entry name" value="HAD_sEH-N_like"/>
    <property type="match status" value="1"/>
</dbReference>
<name>A0ABV3LS52_9ACTN</name>
<proteinExistence type="predicted"/>
<dbReference type="EMBL" id="JBEYRS010000003">
    <property type="protein sequence ID" value="MEW2362272.1"/>
    <property type="molecule type" value="Genomic_DNA"/>
</dbReference>
<protein>
    <submittedName>
        <fullName evidence="2">HAD family phosphatase</fullName>
    </submittedName>
</protein>
<dbReference type="InterPro" id="IPR036412">
    <property type="entry name" value="HAD-like_sf"/>
</dbReference>
<dbReference type="RefSeq" id="WP_359771031.1">
    <property type="nucleotide sequence ID" value="NZ_JBEYRR010000001.1"/>
</dbReference>
<feature type="compositionally biased region" description="Basic and acidic residues" evidence="1">
    <location>
        <begin position="1"/>
        <end position="24"/>
    </location>
</feature>
<organism evidence="2 3">
    <name type="scientific">Streptomyces huasconensis</name>
    <dbReference type="NCBI Taxonomy" id="1854574"/>
    <lineage>
        <taxon>Bacteria</taxon>
        <taxon>Bacillati</taxon>
        <taxon>Actinomycetota</taxon>
        <taxon>Actinomycetes</taxon>
        <taxon>Kitasatosporales</taxon>
        <taxon>Streptomycetaceae</taxon>
        <taxon>Streptomyces</taxon>
    </lineage>
</organism>
<evidence type="ECO:0000313" key="2">
    <source>
        <dbReference type="EMBL" id="MEW2362272.1"/>
    </source>
</evidence>
<feature type="region of interest" description="Disordered" evidence="1">
    <location>
        <begin position="1"/>
        <end position="33"/>
    </location>
</feature>
<reference evidence="2 3" key="1">
    <citation type="submission" date="2024-06" db="EMBL/GenBank/DDBJ databases">
        <title>The Natural Products Discovery Center: Release of the First 8490 Sequenced Strains for Exploring Actinobacteria Biosynthetic Diversity.</title>
        <authorList>
            <person name="Kalkreuter E."/>
            <person name="Kautsar S.A."/>
            <person name="Yang D."/>
            <person name="Bader C.D."/>
            <person name="Teijaro C.N."/>
            <person name="Fluegel L."/>
            <person name="Davis C.M."/>
            <person name="Simpson J.R."/>
            <person name="Lauterbach L."/>
            <person name="Steele A.D."/>
            <person name="Gui C."/>
            <person name="Meng S."/>
            <person name="Li G."/>
            <person name="Viehrig K."/>
            <person name="Ye F."/>
            <person name="Su P."/>
            <person name="Kiefer A.F."/>
            <person name="Nichols A."/>
            <person name="Cepeda A.J."/>
            <person name="Yan W."/>
            <person name="Fan B."/>
            <person name="Jiang Y."/>
            <person name="Adhikari A."/>
            <person name="Zheng C.-J."/>
            <person name="Schuster L."/>
            <person name="Cowan T.M."/>
            <person name="Smanski M.J."/>
            <person name="Chevrette M.G."/>
            <person name="De Carvalho L.P.S."/>
            <person name="Shen B."/>
        </authorList>
    </citation>
    <scope>NUCLEOTIDE SEQUENCE [LARGE SCALE GENOMIC DNA]</scope>
    <source>
        <strain evidence="2 3">NPDC047833</strain>
    </source>
</reference>
<dbReference type="InterPro" id="IPR006439">
    <property type="entry name" value="HAD-SF_hydro_IA"/>
</dbReference>
<dbReference type="PANTHER" id="PTHR43611:SF3">
    <property type="entry name" value="FLAVIN MONONUCLEOTIDE HYDROLASE 1, CHLOROPLATIC"/>
    <property type="match status" value="1"/>
</dbReference>
<dbReference type="PANTHER" id="PTHR43611">
    <property type="entry name" value="ALPHA-D-GLUCOSE 1-PHOSPHATE PHOSPHATASE"/>
    <property type="match status" value="1"/>
</dbReference>
<dbReference type="InterPro" id="IPR023214">
    <property type="entry name" value="HAD_sf"/>
</dbReference>
<dbReference type="Gene3D" id="3.40.50.1000">
    <property type="entry name" value="HAD superfamily/HAD-like"/>
    <property type="match status" value="1"/>
</dbReference>
<evidence type="ECO:0000256" key="1">
    <source>
        <dbReference type="SAM" id="MobiDB-lite"/>
    </source>
</evidence>
<comment type="caution">
    <text evidence="2">The sequence shown here is derived from an EMBL/GenBank/DDBJ whole genome shotgun (WGS) entry which is preliminary data.</text>
</comment>
<keyword evidence="3" id="KW-1185">Reference proteome</keyword>
<dbReference type="Pfam" id="PF00702">
    <property type="entry name" value="Hydrolase"/>
    <property type="match status" value="1"/>
</dbReference>
<dbReference type="NCBIfam" id="TIGR01509">
    <property type="entry name" value="HAD-SF-IA-v3"/>
    <property type="match status" value="1"/>
</dbReference>
<sequence length="239" mass="26256">MNDTTHHTNRPADSHSHSHSHSDDPGETLRTTPGDTPDILLFDMFGVIARHQSDAGRARLVAAAGVPEAPFWEAYWGLRQPYDRGDVTGSGYWRQVADALGTGFGTEQVARLVEADIASWSGVDDTMVTLIGELAAAGRRIALLSNIPEELAVHYEERHAWLKHFQVRAFSCRIGHAKPEPGAYRWCLDALGTEAGRVLFVDDREENVRAAEAGGLRGHLFTTPAALREALRKEPRLSA</sequence>
<dbReference type="Proteomes" id="UP001553843">
    <property type="component" value="Unassembled WGS sequence"/>
</dbReference>
<dbReference type="SUPFAM" id="SSF56784">
    <property type="entry name" value="HAD-like"/>
    <property type="match status" value="1"/>
</dbReference>
<gene>
    <name evidence="2" type="ORF">AB0887_09965</name>
</gene>
<evidence type="ECO:0000313" key="3">
    <source>
        <dbReference type="Proteomes" id="UP001553843"/>
    </source>
</evidence>
<accession>A0ABV3LS52</accession>